<sequence length="40" mass="4865">MRISLLTDNVTLLKRSYSFNSFRFTITFMISNLHKFDNYE</sequence>
<dbReference type="Proteomes" id="UP000277204">
    <property type="component" value="Unassembled WGS sequence"/>
</dbReference>
<proteinExistence type="predicted"/>
<evidence type="ECO:0000313" key="2">
    <source>
        <dbReference type="Proteomes" id="UP000277204"/>
    </source>
</evidence>
<dbReference type="AlphaFoldDB" id="A0A183MUU1"/>
<organism evidence="1 2">
    <name type="scientific">Schistosoma margrebowiei</name>
    <dbReference type="NCBI Taxonomy" id="48269"/>
    <lineage>
        <taxon>Eukaryota</taxon>
        <taxon>Metazoa</taxon>
        <taxon>Spiralia</taxon>
        <taxon>Lophotrochozoa</taxon>
        <taxon>Platyhelminthes</taxon>
        <taxon>Trematoda</taxon>
        <taxon>Digenea</taxon>
        <taxon>Strigeidida</taxon>
        <taxon>Schistosomatoidea</taxon>
        <taxon>Schistosomatidae</taxon>
        <taxon>Schistosoma</taxon>
    </lineage>
</organism>
<dbReference type="EMBL" id="UZAI01018086">
    <property type="protein sequence ID" value="VDP33045.1"/>
    <property type="molecule type" value="Genomic_DNA"/>
</dbReference>
<keyword evidence="2" id="KW-1185">Reference proteome</keyword>
<reference evidence="1 2" key="1">
    <citation type="submission" date="2018-11" db="EMBL/GenBank/DDBJ databases">
        <authorList>
            <consortium name="Pathogen Informatics"/>
        </authorList>
    </citation>
    <scope>NUCLEOTIDE SEQUENCE [LARGE SCALE GENOMIC DNA]</scope>
    <source>
        <strain evidence="1 2">Zambia</strain>
    </source>
</reference>
<protein>
    <submittedName>
        <fullName evidence="1">Uncharacterized protein</fullName>
    </submittedName>
</protein>
<accession>A0A183MUU1</accession>
<evidence type="ECO:0000313" key="1">
    <source>
        <dbReference type="EMBL" id="VDP33045.1"/>
    </source>
</evidence>
<name>A0A183MUU1_9TREM</name>
<gene>
    <name evidence="1" type="ORF">SMRZ_LOCUS19816</name>
</gene>